<dbReference type="InterPro" id="IPR036291">
    <property type="entry name" value="NAD(P)-bd_dom_sf"/>
</dbReference>
<dbReference type="EMBL" id="JAAAHY010002025">
    <property type="protein sequence ID" value="KAF9945685.1"/>
    <property type="molecule type" value="Genomic_DNA"/>
</dbReference>
<accession>A0A9P6IS18</accession>
<proteinExistence type="predicted"/>
<evidence type="ECO:0000313" key="1">
    <source>
        <dbReference type="EMBL" id="KAF9945685.1"/>
    </source>
</evidence>
<evidence type="ECO:0000313" key="2">
    <source>
        <dbReference type="Proteomes" id="UP000738359"/>
    </source>
</evidence>
<dbReference type="OrthoDB" id="153074at2759"/>
<comment type="caution">
    <text evidence="1">The sequence shown here is derived from an EMBL/GenBank/DDBJ whole genome shotgun (WGS) entry which is preliminary data.</text>
</comment>
<name>A0A9P6IS18_MORAP</name>
<sequence>AALNMFGKILATEEKDIITVAIQPGVVDTEMQGTIREKGATTMVPDQHAEFLHLHATKTLLHPDQPAHVIASLAIKAGNDLSGKFVAWDDENLASHQKRA</sequence>
<reference evidence="1" key="1">
    <citation type="journal article" date="2020" name="Fungal Divers.">
        <title>Resolving the Mortierellaceae phylogeny through synthesis of multi-gene phylogenetics and phylogenomics.</title>
        <authorList>
            <person name="Vandepol N."/>
            <person name="Liber J."/>
            <person name="Desiro A."/>
            <person name="Na H."/>
            <person name="Kennedy M."/>
            <person name="Barry K."/>
            <person name="Grigoriev I.V."/>
            <person name="Miller A.N."/>
            <person name="O'Donnell K."/>
            <person name="Stajich J.E."/>
            <person name="Bonito G."/>
        </authorList>
    </citation>
    <scope>NUCLEOTIDE SEQUENCE</scope>
    <source>
        <strain evidence="1">CK1249</strain>
    </source>
</reference>
<keyword evidence="2" id="KW-1185">Reference proteome</keyword>
<dbReference type="Gene3D" id="3.40.50.720">
    <property type="entry name" value="NAD(P)-binding Rossmann-like Domain"/>
    <property type="match status" value="1"/>
</dbReference>
<gene>
    <name evidence="1" type="ORF">BGZ70_003670</name>
</gene>
<evidence type="ECO:0008006" key="3">
    <source>
        <dbReference type="Google" id="ProtNLM"/>
    </source>
</evidence>
<organism evidence="1 2">
    <name type="scientific">Mortierella alpina</name>
    <name type="common">Oleaginous fungus</name>
    <name type="synonym">Mortierella renispora</name>
    <dbReference type="NCBI Taxonomy" id="64518"/>
    <lineage>
        <taxon>Eukaryota</taxon>
        <taxon>Fungi</taxon>
        <taxon>Fungi incertae sedis</taxon>
        <taxon>Mucoromycota</taxon>
        <taxon>Mortierellomycotina</taxon>
        <taxon>Mortierellomycetes</taxon>
        <taxon>Mortierellales</taxon>
        <taxon>Mortierellaceae</taxon>
        <taxon>Mortierella</taxon>
    </lineage>
</organism>
<dbReference type="Proteomes" id="UP000738359">
    <property type="component" value="Unassembled WGS sequence"/>
</dbReference>
<protein>
    <recommendedName>
        <fullName evidence="3">Short-chain dehydrogenase</fullName>
    </recommendedName>
</protein>
<feature type="non-terminal residue" evidence="1">
    <location>
        <position position="1"/>
    </location>
</feature>
<dbReference type="AlphaFoldDB" id="A0A9P6IS18"/>
<dbReference type="SUPFAM" id="SSF51735">
    <property type="entry name" value="NAD(P)-binding Rossmann-fold domains"/>
    <property type="match status" value="1"/>
</dbReference>